<accession>Q2PYF4</accession>
<proteinExistence type="predicted"/>
<organism evidence="1">
    <name type="scientific">uncultured marine bacterium Ant4E12</name>
    <dbReference type="NCBI Taxonomy" id="360424"/>
    <lineage>
        <taxon>Bacteria</taxon>
        <taxon>environmental samples</taxon>
    </lineage>
</organism>
<dbReference type="InterPro" id="IPR020915">
    <property type="entry name" value="UPF0311"/>
</dbReference>
<dbReference type="EMBL" id="DQ295238">
    <property type="protein sequence ID" value="ABC25273.1"/>
    <property type="molecule type" value="Genomic_DNA"/>
</dbReference>
<dbReference type="Gene3D" id="2.40.160.20">
    <property type="match status" value="1"/>
</dbReference>
<name>Q2PYF4_9BACT</name>
<dbReference type="PANTHER" id="PTHR37315:SF1">
    <property type="entry name" value="UPF0311 PROTEIN BLR7842"/>
    <property type="match status" value="1"/>
</dbReference>
<reference evidence="1" key="1">
    <citation type="journal article" date="2006" name="Appl. Environ. Microbiol.">
        <title>Comparative genomics of DNA fragments from six Antarctic marine planktonic bacteria.</title>
        <authorList>
            <person name="Grzymski J.J."/>
            <person name="Carter B.J."/>
            <person name="DeLong E.F."/>
            <person name="Feldman R.A."/>
            <person name="Ghadiri A."/>
            <person name="Murray A.E."/>
        </authorList>
    </citation>
    <scope>NUCLEOTIDE SEQUENCE</scope>
</reference>
<dbReference type="Pfam" id="PF11578">
    <property type="entry name" value="DUF3237"/>
    <property type="match status" value="1"/>
</dbReference>
<sequence length="148" mass="15907">MFVWETSDMAKQTLDVEHLFTLSLDVADKARVVKNGPQGTRIVASVGGGTFVGERLNGTVVPPGGDWVTSRNNKTMQLDVRLLLITDDDVPILMQYKGIGNLATGTVTSAPQFETGGERYLWLNDVQAIGKGTLGSDGGVSYEIYSVV</sequence>
<protein>
    <submittedName>
        <fullName evidence="1">Uncharacterized protein</fullName>
    </submittedName>
</protein>
<evidence type="ECO:0000313" key="1">
    <source>
        <dbReference type="EMBL" id="ABC25273.1"/>
    </source>
</evidence>
<dbReference type="AlphaFoldDB" id="Q2PYF4"/>
<dbReference type="PANTHER" id="PTHR37315">
    <property type="entry name" value="UPF0311 PROTEIN BLR7842"/>
    <property type="match status" value="1"/>
</dbReference>